<keyword evidence="2 3" id="KW-0812">Transmembrane</keyword>
<gene>
    <name evidence="3" type="ORF">Lalb_Chr12g0197841</name>
</gene>
<dbReference type="Proteomes" id="UP000447434">
    <property type="component" value="Chromosome 12"/>
</dbReference>
<dbReference type="PANTHER" id="PTHR31134">
    <property type="entry name" value="TRANSMEMBRANE PROTEIN 128"/>
    <property type="match status" value="1"/>
</dbReference>
<feature type="compositionally biased region" description="Gly residues" evidence="1">
    <location>
        <begin position="1"/>
        <end position="11"/>
    </location>
</feature>
<feature type="transmembrane region" description="Helical" evidence="2">
    <location>
        <begin position="138"/>
        <end position="161"/>
    </location>
</feature>
<keyword evidence="2" id="KW-0472">Membrane</keyword>
<dbReference type="EMBL" id="WOCE01000012">
    <property type="protein sequence ID" value="KAE9602275.1"/>
    <property type="molecule type" value="Genomic_DNA"/>
</dbReference>
<evidence type="ECO:0000256" key="2">
    <source>
        <dbReference type="SAM" id="Phobius"/>
    </source>
</evidence>
<evidence type="ECO:0000256" key="1">
    <source>
        <dbReference type="SAM" id="MobiDB-lite"/>
    </source>
</evidence>
<feature type="region of interest" description="Disordered" evidence="1">
    <location>
        <begin position="1"/>
        <end position="47"/>
    </location>
</feature>
<evidence type="ECO:0000313" key="3">
    <source>
        <dbReference type="EMBL" id="KAE9602275.1"/>
    </source>
</evidence>
<dbReference type="PANTHER" id="PTHR31134:SF1">
    <property type="entry name" value="TRANSMEMBRANE PROTEIN 128"/>
    <property type="match status" value="1"/>
</dbReference>
<organism evidence="3 4">
    <name type="scientific">Lupinus albus</name>
    <name type="common">White lupine</name>
    <name type="synonym">Lupinus termis</name>
    <dbReference type="NCBI Taxonomy" id="3870"/>
    <lineage>
        <taxon>Eukaryota</taxon>
        <taxon>Viridiplantae</taxon>
        <taxon>Streptophyta</taxon>
        <taxon>Embryophyta</taxon>
        <taxon>Tracheophyta</taxon>
        <taxon>Spermatophyta</taxon>
        <taxon>Magnoliopsida</taxon>
        <taxon>eudicotyledons</taxon>
        <taxon>Gunneridae</taxon>
        <taxon>Pentapetalae</taxon>
        <taxon>rosids</taxon>
        <taxon>fabids</taxon>
        <taxon>Fabales</taxon>
        <taxon>Fabaceae</taxon>
        <taxon>Papilionoideae</taxon>
        <taxon>50 kb inversion clade</taxon>
        <taxon>genistoids sensu lato</taxon>
        <taxon>core genistoids</taxon>
        <taxon>Genisteae</taxon>
        <taxon>Lupinus</taxon>
    </lineage>
</organism>
<dbReference type="Pfam" id="PF20479">
    <property type="entry name" value="TMEM128"/>
    <property type="match status" value="1"/>
</dbReference>
<accession>A0A6A4PL62</accession>
<protein>
    <submittedName>
        <fullName evidence="3">Putative transmembrane protein</fullName>
    </submittedName>
</protein>
<feature type="transmembrane region" description="Helical" evidence="2">
    <location>
        <begin position="54"/>
        <end position="73"/>
    </location>
</feature>
<comment type="caution">
    <text evidence="3">The sequence shown here is derived from an EMBL/GenBank/DDBJ whole genome shotgun (WGS) entry which is preliminary data.</text>
</comment>
<name>A0A6A4PL62_LUPAL</name>
<keyword evidence="4" id="KW-1185">Reference proteome</keyword>
<evidence type="ECO:0000313" key="4">
    <source>
        <dbReference type="Proteomes" id="UP000447434"/>
    </source>
</evidence>
<proteinExistence type="predicted"/>
<feature type="transmembrane region" description="Helical" evidence="2">
    <location>
        <begin position="167"/>
        <end position="188"/>
    </location>
</feature>
<keyword evidence="2" id="KW-1133">Transmembrane helix</keyword>
<feature type="transmembrane region" description="Helical" evidence="2">
    <location>
        <begin position="93"/>
        <end position="117"/>
    </location>
</feature>
<dbReference type="AlphaFoldDB" id="A0A6A4PL62"/>
<reference evidence="4" key="1">
    <citation type="journal article" date="2020" name="Nat. Commun.">
        <title>Genome sequence of the cluster root forming white lupin.</title>
        <authorList>
            <person name="Hufnagel B."/>
            <person name="Marques A."/>
            <person name="Soriano A."/>
            <person name="Marques L."/>
            <person name="Divol F."/>
            <person name="Doumas P."/>
            <person name="Sallet E."/>
            <person name="Mancinotti D."/>
            <person name="Carrere S."/>
            <person name="Marande W."/>
            <person name="Arribat S."/>
            <person name="Keller J."/>
            <person name="Huneau C."/>
            <person name="Blein T."/>
            <person name="Aime D."/>
            <person name="Laguerre M."/>
            <person name="Taylor J."/>
            <person name="Schubert V."/>
            <person name="Nelson M."/>
            <person name="Geu-Flores F."/>
            <person name="Crespi M."/>
            <person name="Gallardo-Guerrero K."/>
            <person name="Delaux P.-M."/>
            <person name="Salse J."/>
            <person name="Berges H."/>
            <person name="Guyot R."/>
            <person name="Gouzy J."/>
            <person name="Peret B."/>
        </authorList>
    </citation>
    <scope>NUCLEOTIDE SEQUENCE [LARGE SCALE GENOMIC DNA]</scope>
    <source>
        <strain evidence="4">cv. Amiga</strain>
    </source>
</reference>
<dbReference type="InterPro" id="IPR033579">
    <property type="entry name" value="TMEM128"/>
</dbReference>
<dbReference type="OrthoDB" id="58903at2759"/>
<sequence>MSGGTSIGVGGFIRQRHSPGGYGSSGDEVDLEDDACSKPRSFPPSTPAPPRRTWIELLGNFIWLASAAFILYFGDHHSNFIYILCHDGRIIRLPLYLGMIGIGLNALIFIYTSILAWSVRRFDEKWGLKKWEITSITVLPFALVSGIVSFCLFSFALWPIWSFLTLPLLFTLFMAFMVVIPYLTFGTFRPQYEEQLRTD</sequence>